<organism evidence="2 3">
    <name type="scientific">Pseudomonas piscis</name>
    <dbReference type="NCBI Taxonomy" id="2614538"/>
    <lineage>
        <taxon>Bacteria</taxon>
        <taxon>Pseudomonadati</taxon>
        <taxon>Pseudomonadota</taxon>
        <taxon>Gammaproteobacteria</taxon>
        <taxon>Pseudomonadales</taxon>
        <taxon>Pseudomonadaceae</taxon>
        <taxon>Pseudomonas</taxon>
    </lineage>
</organism>
<feature type="domain" description="Phage tail assembly chaperone-like" evidence="1">
    <location>
        <begin position="96"/>
        <end position="163"/>
    </location>
</feature>
<dbReference type="EMBL" id="WHUV01000001">
    <property type="protein sequence ID" value="MQA52609.1"/>
    <property type="molecule type" value="Genomic_DNA"/>
</dbReference>
<accession>A0A7X1PI52</accession>
<gene>
    <name evidence="2" type="ORF">GDH07_04615</name>
</gene>
<evidence type="ECO:0000313" key="3">
    <source>
        <dbReference type="Proteomes" id="UP000486534"/>
    </source>
</evidence>
<comment type="caution">
    <text evidence="2">The sequence shown here is derived from an EMBL/GenBank/DDBJ whole genome shotgun (WGS) entry which is preliminary data.</text>
</comment>
<protein>
    <recommendedName>
        <fullName evidence="1">Phage tail assembly chaperone-like domain-containing protein</fullName>
    </recommendedName>
</protein>
<sequence>MARYVRVEEGVVVELIETGDYAIADLFAPQFLASIHPAPSGREVRMGMELQASPVPASATEASEPVAAPLATPPGDKLETMARAHVAEVVAQGAEARERQWRSDSLEASQWLAARHRDEQDLGRGTSLSAQQYLELLEYRQALREWPGCQGFPAVAARPQAPQWLPGNLPGQ</sequence>
<dbReference type="AlphaFoldDB" id="A0A7X1PI52"/>
<proteinExistence type="predicted"/>
<evidence type="ECO:0000259" key="1">
    <source>
        <dbReference type="Pfam" id="PF16778"/>
    </source>
</evidence>
<dbReference type="Pfam" id="PF16778">
    <property type="entry name" value="Phage_tail_APC"/>
    <property type="match status" value="1"/>
</dbReference>
<name>A0A7X1PI52_9PSED</name>
<dbReference type="InterPro" id="IPR031893">
    <property type="entry name" value="Phage_tail_APC"/>
</dbReference>
<evidence type="ECO:0000313" key="2">
    <source>
        <dbReference type="EMBL" id="MQA52609.1"/>
    </source>
</evidence>
<reference evidence="2 3" key="1">
    <citation type="submission" date="2019-10" db="EMBL/GenBank/DDBJ databases">
        <title>Pseudomonas dajingensis sp. nov., isolated from the profound head ulcers of farmed Murray cod (Maccullochella peelii peelii).</title>
        <authorList>
            <person name="Liu Y."/>
        </authorList>
    </citation>
    <scope>NUCLEOTIDE SEQUENCE [LARGE SCALE GENOMIC DNA]</scope>
    <source>
        <strain evidence="2 3">MC042</strain>
    </source>
</reference>
<dbReference type="Proteomes" id="UP000486534">
    <property type="component" value="Unassembled WGS sequence"/>
</dbReference>
<dbReference type="RefSeq" id="WP_152896784.1">
    <property type="nucleotide sequence ID" value="NZ_WHUV01000001.1"/>
</dbReference>